<keyword evidence="1" id="KW-1133">Transmembrane helix</keyword>
<reference evidence="2 3" key="1">
    <citation type="submission" date="2016-05" db="EMBL/GenBank/DDBJ databases">
        <title>A degradative enzymes factory behind the ericoid mycorrhizal symbiosis.</title>
        <authorList>
            <consortium name="DOE Joint Genome Institute"/>
            <person name="Martino E."/>
            <person name="Morin E."/>
            <person name="Grelet G."/>
            <person name="Kuo A."/>
            <person name="Kohler A."/>
            <person name="Daghino S."/>
            <person name="Barry K."/>
            <person name="Choi C."/>
            <person name="Cichocki N."/>
            <person name="Clum A."/>
            <person name="Copeland A."/>
            <person name="Hainaut M."/>
            <person name="Haridas S."/>
            <person name="Labutti K."/>
            <person name="Lindquist E."/>
            <person name="Lipzen A."/>
            <person name="Khouja H.-R."/>
            <person name="Murat C."/>
            <person name="Ohm R."/>
            <person name="Olson A."/>
            <person name="Spatafora J."/>
            <person name="Veneault-Fourrey C."/>
            <person name="Henrissat B."/>
            <person name="Grigoriev I."/>
            <person name="Martin F."/>
            <person name="Perotto S."/>
        </authorList>
    </citation>
    <scope>NUCLEOTIDE SEQUENCE [LARGE SCALE GENOMIC DNA]</scope>
    <source>
        <strain evidence="2 3">UAMH 7357</strain>
    </source>
</reference>
<dbReference type="Proteomes" id="UP000235672">
    <property type="component" value="Unassembled WGS sequence"/>
</dbReference>
<organism evidence="2 3">
    <name type="scientific">Hyaloscypha hepaticicola</name>
    <dbReference type="NCBI Taxonomy" id="2082293"/>
    <lineage>
        <taxon>Eukaryota</taxon>
        <taxon>Fungi</taxon>
        <taxon>Dikarya</taxon>
        <taxon>Ascomycota</taxon>
        <taxon>Pezizomycotina</taxon>
        <taxon>Leotiomycetes</taxon>
        <taxon>Helotiales</taxon>
        <taxon>Hyaloscyphaceae</taxon>
        <taxon>Hyaloscypha</taxon>
    </lineage>
</organism>
<keyword evidence="1" id="KW-0472">Membrane</keyword>
<sequence length="176" mass="19827">MDDMSQKCEFLLLSGRGFQGCLFGVDCKRTRLFKFRGNHVFDPGPSHTCGGKVLEEDLEEDLEEELKECFVVVDLFVDVDVGLDVDFGTEVVLTDDIFVEACVEVRRLVGFVEDVDLTEDFEVDFVDDVDLTEGFKLDFVDETRLLVFVLNLVVLLVVVLGGSRKSSRSQRVSVLE</sequence>
<evidence type="ECO:0000313" key="3">
    <source>
        <dbReference type="Proteomes" id="UP000235672"/>
    </source>
</evidence>
<keyword evidence="1" id="KW-0812">Transmembrane</keyword>
<evidence type="ECO:0000313" key="2">
    <source>
        <dbReference type="EMBL" id="PMD19896.1"/>
    </source>
</evidence>
<name>A0A2J6Q124_9HELO</name>
<dbReference type="EMBL" id="KZ613487">
    <property type="protein sequence ID" value="PMD19896.1"/>
    <property type="molecule type" value="Genomic_DNA"/>
</dbReference>
<accession>A0A2J6Q124</accession>
<protein>
    <submittedName>
        <fullName evidence="2">Uncharacterized protein</fullName>
    </submittedName>
</protein>
<gene>
    <name evidence="2" type="ORF">NA56DRAFT_660171</name>
</gene>
<proteinExistence type="predicted"/>
<evidence type="ECO:0000256" key="1">
    <source>
        <dbReference type="SAM" id="Phobius"/>
    </source>
</evidence>
<dbReference type="AlphaFoldDB" id="A0A2J6Q124"/>
<feature type="transmembrane region" description="Helical" evidence="1">
    <location>
        <begin position="145"/>
        <end position="163"/>
    </location>
</feature>
<keyword evidence="3" id="KW-1185">Reference proteome</keyword>